<dbReference type="Proteomes" id="UP000887565">
    <property type="component" value="Unplaced"/>
</dbReference>
<proteinExistence type="predicted"/>
<organism evidence="1 2">
    <name type="scientific">Romanomermis culicivorax</name>
    <name type="common">Nematode worm</name>
    <dbReference type="NCBI Taxonomy" id="13658"/>
    <lineage>
        <taxon>Eukaryota</taxon>
        <taxon>Metazoa</taxon>
        <taxon>Ecdysozoa</taxon>
        <taxon>Nematoda</taxon>
        <taxon>Enoplea</taxon>
        <taxon>Dorylaimia</taxon>
        <taxon>Mermithida</taxon>
        <taxon>Mermithoidea</taxon>
        <taxon>Mermithidae</taxon>
        <taxon>Romanomermis</taxon>
    </lineage>
</organism>
<dbReference type="AlphaFoldDB" id="A0A915I9B2"/>
<accession>A0A915I9B2</accession>
<dbReference type="Gene3D" id="3.80.10.10">
    <property type="entry name" value="Ribonuclease Inhibitor"/>
    <property type="match status" value="2"/>
</dbReference>
<dbReference type="InterPro" id="IPR032675">
    <property type="entry name" value="LRR_dom_sf"/>
</dbReference>
<protein>
    <submittedName>
        <fullName evidence="2">Uncharacterized protein</fullName>
    </submittedName>
</protein>
<name>A0A915I9B2_ROMCU</name>
<sequence length="548" mass="64316">MDTRDAEIIPLIAKYFNFQQLCMAERINQNFRRFIILEMRLLKIIYFTKISSCPRYYDVILEKICLYCPKVETLCGLDDVLKYEPELEKLVWSESFRHLKHLNIDYRFLKNGQIYTVLKLLENRSNFTTININIGTTSATQDVFARISNALIRQKIMTGFGTSFYGRWINLPVLRNMTSFSFSNYQWMSEECYLKFYEFLNANLYLEHLSFTNIKIDLILVKTLFSMKKLKRLSLNYYVFANTSAQIWAEIGNWLETNTDGFENLEEFSLTDRYVRRTSTDRNFAIIILNRSPVLKRLYLTTSSFLSSNNILTRKLANPHGIECISVATDDVYYDHMTVVGICKMSNLRHFHVKNCLHAQDALKISTSLKNLKFLQLAEDYYDYLEDYRKVLKTFLSNLKLEGLALDSNLCAVRKSSEIVDWIYNFCPRLRYLSVDDQPITKHQMQILPEKLPALKILSISYSSGFRMRLSRLKLGQLFDAKDLLFAVKKMSFLNVLVLDEKMLDEFYGYKLIKNQCRRCKLAVFCRPATARTKKLMQKLFGECSESA</sequence>
<evidence type="ECO:0000313" key="1">
    <source>
        <dbReference type="Proteomes" id="UP000887565"/>
    </source>
</evidence>
<evidence type="ECO:0000313" key="2">
    <source>
        <dbReference type="WBParaSite" id="nRc.2.0.1.t09885-RA"/>
    </source>
</evidence>
<dbReference type="SUPFAM" id="SSF52047">
    <property type="entry name" value="RNI-like"/>
    <property type="match status" value="1"/>
</dbReference>
<dbReference type="WBParaSite" id="nRc.2.0.1.t09885-RA">
    <property type="protein sequence ID" value="nRc.2.0.1.t09885-RA"/>
    <property type="gene ID" value="nRc.2.0.1.g09885"/>
</dbReference>
<reference evidence="2" key="1">
    <citation type="submission" date="2022-11" db="UniProtKB">
        <authorList>
            <consortium name="WormBaseParasite"/>
        </authorList>
    </citation>
    <scope>IDENTIFICATION</scope>
</reference>
<keyword evidence="1" id="KW-1185">Reference proteome</keyword>